<organism evidence="11 12">
    <name type="scientific">Alkalibacterium iburiense</name>
    <dbReference type="NCBI Taxonomy" id="290589"/>
    <lineage>
        <taxon>Bacteria</taxon>
        <taxon>Bacillati</taxon>
        <taxon>Bacillota</taxon>
        <taxon>Bacilli</taxon>
        <taxon>Lactobacillales</taxon>
        <taxon>Carnobacteriaceae</taxon>
        <taxon>Alkalibacterium</taxon>
    </lineage>
</organism>
<comment type="similarity">
    <text evidence="2">Belongs to the CPA3 antiporters (TC 2.A.63) subunit D family.</text>
</comment>
<dbReference type="PANTHER" id="PTHR42703:SF1">
    <property type="entry name" value="NA(+)_H(+) ANTIPORTER SUBUNIT D1"/>
    <property type="match status" value="1"/>
</dbReference>
<evidence type="ECO:0000313" key="11">
    <source>
        <dbReference type="EMBL" id="GAA0354177.1"/>
    </source>
</evidence>
<evidence type="ECO:0000256" key="9">
    <source>
        <dbReference type="SAM" id="Phobius"/>
    </source>
</evidence>
<gene>
    <name evidence="11" type="ORF">GCM10008932_04000</name>
</gene>
<keyword evidence="5 8" id="KW-0812">Transmembrane</keyword>
<evidence type="ECO:0000259" key="10">
    <source>
        <dbReference type="Pfam" id="PF00361"/>
    </source>
</evidence>
<evidence type="ECO:0000256" key="8">
    <source>
        <dbReference type="RuleBase" id="RU000320"/>
    </source>
</evidence>
<dbReference type="Proteomes" id="UP001501166">
    <property type="component" value="Unassembled WGS sequence"/>
</dbReference>
<keyword evidence="6 9" id="KW-1133">Transmembrane helix</keyword>
<dbReference type="PRINTS" id="PR01437">
    <property type="entry name" value="NUOXDRDTASE4"/>
</dbReference>
<feature type="transmembrane region" description="Helical" evidence="9">
    <location>
        <begin position="394"/>
        <end position="412"/>
    </location>
</feature>
<feature type="transmembrane region" description="Helical" evidence="9">
    <location>
        <begin position="6"/>
        <end position="21"/>
    </location>
</feature>
<dbReference type="RefSeq" id="WP_343753482.1">
    <property type="nucleotide sequence ID" value="NZ_BAAACW010000024.1"/>
</dbReference>
<feature type="transmembrane region" description="Helical" evidence="9">
    <location>
        <begin position="505"/>
        <end position="529"/>
    </location>
</feature>
<name>A0ABN0X4G9_9LACT</name>
<feature type="transmembrane region" description="Helical" evidence="9">
    <location>
        <begin position="233"/>
        <end position="251"/>
    </location>
</feature>
<feature type="transmembrane region" description="Helical" evidence="9">
    <location>
        <begin position="66"/>
        <end position="89"/>
    </location>
</feature>
<accession>A0ABN0X4G9</accession>
<dbReference type="EMBL" id="BAAACW010000024">
    <property type="protein sequence ID" value="GAA0354177.1"/>
    <property type="molecule type" value="Genomic_DNA"/>
</dbReference>
<evidence type="ECO:0000256" key="7">
    <source>
        <dbReference type="ARBA" id="ARBA00023136"/>
    </source>
</evidence>
<keyword evidence="3" id="KW-0050">Antiport</keyword>
<feature type="transmembrane region" description="Helical" evidence="9">
    <location>
        <begin position="290"/>
        <end position="310"/>
    </location>
</feature>
<protein>
    <submittedName>
        <fullName evidence="11">Proton-conducting transporter membrane subunit</fullName>
    </submittedName>
</protein>
<keyword evidence="4" id="KW-1003">Cell membrane</keyword>
<dbReference type="PANTHER" id="PTHR42703">
    <property type="entry name" value="NADH DEHYDROGENASE"/>
    <property type="match status" value="1"/>
</dbReference>
<feature type="transmembrane region" description="Helical" evidence="9">
    <location>
        <begin position="263"/>
        <end position="283"/>
    </location>
</feature>
<feature type="transmembrane region" description="Helical" evidence="9">
    <location>
        <begin position="28"/>
        <end position="46"/>
    </location>
</feature>
<evidence type="ECO:0000256" key="1">
    <source>
        <dbReference type="ARBA" id="ARBA00004651"/>
    </source>
</evidence>
<feature type="transmembrane region" description="Helical" evidence="9">
    <location>
        <begin position="360"/>
        <end position="382"/>
    </location>
</feature>
<evidence type="ECO:0000313" key="12">
    <source>
        <dbReference type="Proteomes" id="UP001501166"/>
    </source>
</evidence>
<dbReference type="InterPro" id="IPR050586">
    <property type="entry name" value="CPA3_Na-H_Antiporter_D"/>
</dbReference>
<evidence type="ECO:0000256" key="2">
    <source>
        <dbReference type="ARBA" id="ARBA00005346"/>
    </source>
</evidence>
<reference evidence="11 12" key="1">
    <citation type="journal article" date="2019" name="Int. J. Syst. Evol. Microbiol.">
        <title>The Global Catalogue of Microorganisms (GCM) 10K type strain sequencing project: providing services to taxonomists for standard genome sequencing and annotation.</title>
        <authorList>
            <consortium name="The Broad Institute Genomics Platform"/>
            <consortium name="The Broad Institute Genome Sequencing Center for Infectious Disease"/>
            <person name="Wu L."/>
            <person name="Ma J."/>
        </authorList>
    </citation>
    <scope>NUCLEOTIDE SEQUENCE [LARGE SCALE GENOMIC DNA]</scope>
    <source>
        <strain evidence="11 12">JCM 12662</strain>
    </source>
</reference>
<dbReference type="InterPro" id="IPR001750">
    <property type="entry name" value="ND/Mrp_TM"/>
</dbReference>
<feature type="transmembrane region" description="Helical" evidence="9">
    <location>
        <begin position="101"/>
        <end position="118"/>
    </location>
</feature>
<comment type="subcellular location">
    <subcellularLocation>
        <location evidence="1">Cell membrane</location>
        <topology evidence="1">Multi-pass membrane protein</topology>
    </subcellularLocation>
    <subcellularLocation>
        <location evidence="8">Membrane</location>
        <topology evidence="8">Multi-pass membrane protein</topology>
    </subcellularLocation>
</comment>
<evidence type="ECO:0000256" key="6">
    <source>
        <dbReference type="ARBA" id="ARBA00022989"/>
    </source>
</evidence>
<dbReference type="InterPro" id="IPR003918">
    <property type="entry name" value="NADH_UbQ_OxRdtase"/>
</dbReference>
<evidence type="ECO:0000256" key="3">
    <source>
        <dbReference type="ARBA" id="ARBA00022449"/>
    </source>
</evidence>
<keyword evidence="12" id="KW-1185">Reference proteome</keyword>
<feature type="transmembrane region" description="Helical" evidence="9">
    <location>
        <begin position="153"/>
        <end position="176"/>
    </location>
</feature>
<dbReference type="Pfam" id="PF00361">
    <property type="entry name" value="Proton_antipo_M"/>
    <property type="match status" value="1"/>
</dbReference>
<keyword evidence="3" id="KW-0813">Transport</keyword>
<feature type="transmembrane region" description="Helical" evidence="9">
    <location>
        <begin position="433"/>
        <end position="455"/>
    </location>
</feature>
<sequence length="531" mass="59148">MLGILVLAPILMGAIAVILQHKIMKPIIYIFQLLYTGFAYYMFMLVKNNGPQVLNFGGYEDRLALSLYADSLSIFLVLVTAVFYIAFLLYTTNESYAEAKFYFLFLVLQGLMMGLFLSSDLFNIFIFLEVSTVVVSILIMYSKEKQAIYDGMIYFFVNVIGSSFLLFGTGMIYRTFGLLDIRALTDAMSLLDSPSAVFIPFGLMMVTVSLKTAVTPLFSWLPKAHGTPSAPPVVSAVLSGLYIKSGVYLFIRFTQMYSAVIDLQVFFFWIGFVTAVVGFVMALGQSDIKLILAYHTVSQVGLIMMGINMASEVAFWGAVYHIFSHAIFKSTLFLTAGMIYDEYGTRNVYTIRGLFRRMPWVAVATAFAILGITGAPFFNGSISKYMIAHGTHDYWVTILLNIVNLGTTMSFVKYATMLFGKNPKEGKAKSDPYALIASLLMGITSLLTGIFGEGLTQFFFNYEVHVNVSEYIDKGYVYVLMIIAGIAFYNGIIKHGGLITRIGHMELTFNGIITSMTGYLIVILLYLSFIL</sequence>
<comment type="caution">
    <text evidence="11">The sequence shown here is derived from an EMBL/GenBank/DDBJ whole genome shotgun (WGS) entry which is preliminary data.</text>
</comment>
<feature type="transmembrane region" description="Helical" evidence="9">
    <location>
        <begin position="475"/>
        <end position="493"/>
    </location>
</feature>
<feature type="transmembrane region" description="Helical" evidence="9">
    <location>
        <begin position="124"/>
        <end position="141"/>
    </location>
</feature>
<evidence type="ECO:0000256" key="4">
    <source>
        <dbReference type="ARBA" id="ARBA00022475"/>
    </source>
</evidence>
<evidence type="ECO:0000256" key="5">
    <source>
        <dbReference type="ARBA" id="ARBA00022692"/>
    </source>
</evidence>
<feature type="transmembrane region" description="Helical" evidence="9">
    <location>
        <begin position="196"/>
        <end position="221"/>
    </location>
</feature>
<keyword evidence="7 9" id="KW-0472">Membrane</keyword>
<feature type="domain" description="NADH:quinone oxidoreductase/Mrp antiporter transmembrane" evidence="10">
    <location>
        <begin position="118"/>
        <end position="403"/>
    </location>
</feature>
<proteinExistence type="inferred from homology"/>